<dbReference type="GO" id="GO:0030091">
    <property type="term" value="P:protein repair"/>
    <property type="evidence" value="ECO:0007669"/>
    <property type="project" value="UniProtKB-UniRule"/>
</dbReference>
<feature type="active site" evidence="7">
    <location>
        <position position="102"/>
    </location>
</feature>
<comment type="function">
    <text evidence="7">Catalyzes the methyl esterification of L-isoaspartyl residues in peptides and proteins that result from spontaneous decomposition of normal L-aspartyl and L-asparaginyl residues. It plays a role in the repair and/or degradation of damaged proteins.</text>
</comment>
<accession>A0A9X1BA33</accession>
<keyword evidence="4 7" id="KW-0489">Methyltransferase</keyword>
<dbReference type="InterPro" id="IPR000682">
    <property type="entry name" value="PCMT"/>
</dbReference>
<dbReference type="GO" id="GO:0005737">
    <property type="term" value="C:cytoplasm"/>
    <property type="evidence" value="ECO:0007669"/>
    <property type="project" value="UniProtKB-SubCell"/>
</dbReference>
<reference evidence="9 10" key="1">
    <citation type="journal article" date="2020" name="Microorganisms">
        <title>Osmotic Adaptation and Compatible Solute Biosynthesis of Phototrophic Bacteria as Revealed from Genome Analyses.</title>
        <authorList>
            <person name="Imhoff J.F."/>
            <person name="Rahn T."/>
            <person name="Kunzel S."/>
            <person name="Keller A."/>
            <person name="Neulinger S.C."/>
        </authorList>
    </citation>
    <scope>NUCLEOTIDE SEQUENCE [LARGE SCALE GENOMIC DNA]</scope>
    <source>
        <strain evidence="9 10">DSM 21303</strain>
    </source>
</reference>
<keyword evidence="3 7" id="KW-0963">Cytoplasm</keyword>
<dbReference type="PANTHER" id="PTHR11579">
    <property type="entry name" value="PROTEIN-L-ISOASPARTATE O-METHYLTRANSFERASE"/>
    <property type="match status" value="1"/>
</dbReference>
<dbReference type="FunFam" id="3.40.50.150:FF:000010">
    <property type="entry name" value="Protein-L-isoaspartate O-methyltransferase"/>
    <property type="match status" value="1"/>
</dbReference>
<keyword evidence="8" id="KW-0732">Signal</keyword>
<evidence type="ECO:0000256" key="7">
    <source>
        <dbReference type="HAMAP-Rule" id="MF_00090"/>
    </source>
</evidence>
<dbReference type="NCBIfam" id="TIGR00080">
    <property type="entry name" value="pimt"/>
    <property type="match status" value="1"/>
</dbReference>
<dbReference type="Gene3D" id="3.40.50.150">
    <property type="entry name" value="Vaccinia Virus protein VP39"/>
    <property type="match status" value="1"/>
</dbReference>
<dbReference type="HAMAP" id="MF_00090">
    <property type="entry name" value="PIMT"/>
    <property type="match status" value="1"/>
</dbReference>
<feature type="signal peptide" evidence="8">
    <location>
        <begin position="1"/>
        <end position="28"/>
    </location>
</feature>
<evidence type="ECO:0000256" key="5">
    <source>
        <dbReference type="ARBA" id="ARBA00022679"/>
    </source>
</evidence>
<dbReference type="CDD" id="cd02440">
    <property type="entry name" value="AdoMet_MTases"/>
    <property type="match status" value="1"/>
</dbReference>
<sequence>MPLPYAPRTTRTSVQLIAGLLLAAIATACVSDQDMTAERHRLVDLIENDVRATAPALGFDRLDPAVVEALREVPRHRFVPPPQRALAYHNHPLPIGGGQTISQPFIVAIMSQLLAVGPGDRVFELGTGSGYQAAVLAALGVEVYSVEIVPELAESAMRNLAEAGYPSVQVRAGDGWLGWPEAAPFDGIILTAAAPTIPARLIAQLKPGGRLLMPLGAVDGVQQLALFELDDTGTLTRRDLIPVRFVPVTGPLGD</sequence>
<dbReference type="InterPro" id="IPR029063">
    <property type="entry name" value="SAM-dependent_MTases_sf"/>
</dbReference>
<dbReference type="GO" id="GO:0004719">
    <property type="term" value="F:protein-L-isoaspartate (D-aspartate) O-methyltransferase activity"/>
    <property type="evidence" value="ECO:0007669"/>
    <property type="project" value="UniProtKB-UniRule"/>
</dbReference>
<proteinExistence type="inferred from homology"/>
<evidence type="ECO:0000256" key="3">
    <source>
        <dbReference type="ARBA" id="ARBA00022490"/>
    </source>
</evidence>
<comment type="catalytic activity">
    <reaction evidence="7">
        <text>[protein]-L-isoaspartate + S-adenosyl-L-methionine = [protein]-L-isoaspartate alpha-methyl ester + S-adenosyl-L-homocysteine</text>
        <dbReference type="Rhea" id="RHEA:12705"/>
        <dbReference type="Rhea" id="RHEA-COMP:12143"/>
        <dbReference type="Rhea" id="RHEA-COMP:12144"/>
        <dbReference type="ChEBI" id="CHEBI:57856"/>
        <dbReference type="ChEBI" id="CHEBI:59789"/>
        <dbReference type="ChEBI" id="CHEBI:90596"/>
        <dbReference type="ChEBI" id="CHEBI:90598"/>
        <dbReference type="EC" id="2.1.1.77"/>
    </reaction>
</comment>
<comment type="subcellular location">
    <subcellularLocation>
        <location evidence="1 7">Cytoplasm</location>
    </subcellularLocation>
</comment>
<keyword evidence="10" id="KW-1185">Reference proteome</keyword>
<keyword evidence="5 7" id="KW-0808">Transferase</keyword>
<dbReference type="GO" id="GO:0032259">
    <property type="term" value="P:methylation"/>
    <property type="evidence" value="ECO:0007669"/>
    <property type="project" value="UniProtKB-KW"/>
</dbReference>
<evidence type="ECO:0000256" key="4">
    <source>
        <dbReference type="ARBA" id="ARBA00022603"/>
    </source>
</evidence>
<dbReference type="Proteomes" id="UP001138802">
    <property type="component" value="Unassembled WGS sequence"/>
</dbReference>
<evidence type="ECO:0000256" key="2">
    <source>
        <dbReference type="ARBA" id="ARBA00005369"/>
    </source>
</evidence>
<organism evidence="9 10">
    <name type="scientific">Thiocapsa imhoffii</name>
    <dbReference type="NCBI Taxonomy" id="382777"/>
    <lineage>
        <taxon>Bacteria</taxon>
        <taxon>Pseudomonadati</taxon>
        <taxon>Pseudomonadota</taxon>
        <taxon>Gammaproteobacteria</taxon>
        <taxon>Chromatiales</taxon>
        <taxon>Chromatiaceae</taxon>
        <taxon>Thiocapsa</taxon>
    </lineage>
</organism>
<protein>
    <recommendedName>
        <fullName evidence="7">Protein-L-isoaspartate O-methyltransferase</fullName>
        <ecNumber evidence="7">2.1.1.77</ecNumber>
    </recommendedName>
    <alternativeName>
        <fullName evidence="7">L-isoaspartyl protein carboxyl methyltransferase</fullName>
    </alternativeName>
    <alternativeName>
        <fullName evidence="7">Protein L-isoaspartyl methyltransferase</fullName>
    </alternativeName>
    <alternativeName>
        <fullName evidence="7">Protein-beta-aspartate methyltransferase</fullName>
        <shortName evidence="7">PIMT</shortName>
    </alternativeName>
</protein>
<dbReference type="PANTHER" id="PTHR11579:SF0">
    <property type="entry name" value="PROTEIN-L-ISOASPARTATE(D-ASPARTATE) O-METHYLTRANSFERASE"/>
    <property type="match status" value="1"/>
</dbReference>
<dbReference type="PROSITE" id="PS01279">
    <property type="entry name" value="PCMT"/>
    <property type="match status" value="1"/>
</dbReference>
<feature type="chain" id="PRO_5040852129" description="Protein-L-isoaspartate O-methyltransferase" evidence="8">
    <location>
        <begin position="29"/>
        <end position="254"/>
    </location>
</feature>
<dbReference type="EC" id="2.1.1.77" evidence="7"/>
<dbReference type="NCBIfam" id="NF001453">
    <property type="entry name" value="PRK00312.1"/>
    <property type="match status" value="1"/>
</dbReference>
<evidence type="ECO:0000313" key="10">
    <source>
        <dbReference type="Proteomes" id="UP001138802"/>
    </source>
</evidence>
<name>A0A9X1BA33_9GAMM</name>
<dbReference type="EMBL" id="NRSD01000014">
    <property type="protein sequence ID" value="MBK1645666.1"/>
    <property type="molecule type" value="Genomic_DNA"/>
</dbReference>
<dbReference type="Pfam" id="PF01135">
    <property type="entry name" value="PCMT"/>
    <property type="match status" value="1"/>
</dbReference>
<comment type="caution">
    <text evidence="9">The sequence shown here is derived from an EMBL/GenBank/DDBJ whole genome shotgun (WGS) entry which is preliminary data.</text>
</comment>
<evidence type="ECO:0000256" key="1">
    <source>
        <dbReference type="ARBA" id="ARBA00004496"/>
    </source>
</evidence>
<dbReference type="AlphaFoldDB" id="A0A9X1BA33"/>
<evidence type="ECO:0000256" key="6">
    <source>
        <dbReference type="ARBA" id="ARBA00022691"/>
    </source>
</evidence>
<dbReference type="SUPFAM" id="SSF53335">
    <property type="entry name" value="S-adenosyl-L-methionine-dependent methyltransferases"/>
    <property type="match status" value="1"/>
</dbReference>
<comment type="similarity">
    <text evidence="2 7">Belongs to the methyltransferase superfamily. L-isoaspartyl/D-aspartyl protein methyltransferase family.</text>
</comment>
<evidence type="ECO:0000256" key="8">
    <source>
        <dbReference type="SAM" id="SignalP"/>
    </source>
</evidence>
<keyword evidence="6 7" id="KW-0949">S-adenosyl-L-methionine</keyword>
<evidence type="ECO:0000313" key="9">
    <source>
        <dbReference type="EMBL" id="MBK1645666.1"/>
    </source>
</evidence>
<gene>
    <name evidence="7" type="primary">pcm</name>
    <name evidence="9" type="ORF">CKO25_13615</name>
</gene>